<evidence type="ECO:0000256" key="1">
    <source>
        <dbReference type="ARBA" id="ARBA00004167"/>
    </source>
</evidence>
<dbReference type="Proteomes" id="UP000734854">
    <property type="component" value="Unassembled WGS sequence"/>
</dbReference>
<feature type="transmembrane region" description="Helical" evidence="5">
    <location>
        <begin position="31"/>
        <end position="55"/>
    </location>
</feature>
<name>A0A8J5I766_ZINOF</name>
<evidence type="ECO:0000313" key="7">
    <source>
        <dbReference type="EMBL" id="KAG6534891.1"/>
    </source>
</evidence>
<keyword evidence="2 5" id="KW-0812">Transmembrane</keyword>
<dbReference type="InterPro" id="IPR044839">
    <property type="entry name" value="NDR1-like"/>
</dbReference>
<evidence type="ECO:0000256" key="5">
    <source>
        <dbReference type="SAM" id="Phobius"/>
    </source>
</evidence>
<dbReference type="Pfam" id="PF03168">
    <property type="entry name" value="LEA_2"/>
    <property type="match status" value="1"/>
</dbReference>
<keyword evidence="8" id="KW-1185">Reference proteome</keyword>
<proteinExistence type="predicted"/>
<dbReference type="GO" id="GO:0016020">
    <property type="term" value="C:membrane"/>
    <property type="evidence" value="ECO:0007669"/>
    <property type="project" value="UniProtKB-SubCell"/>
</dbReference>
<sequence>MLGPKAMEKSDAPLAAPVDPKHRLRRRRRRICCLVCLLVLVLLAVAATVLALTIFKVRDPSTDLVSVRLLGVSPRISFPVVAVEINITLDLAVRVHNPNYAAFAHGDDGHTRLFYRGAEIGDAAVAAGRIPARGSETIHLLTALEVDRIMTDLGPLLQDIIAGALAIDAEARLPGRVTVFGFVKLHAVATSRCHVVLAVANLTVISQECTHSTRL</sequence>
<accession>A0A8J5I766</accession>
<dbReference type="PANTHER" id="PTHR31234:SF65">
    <property type="entry name" value="LATE EMBRYOGENESIS ABUNDANT PROTEIN, LEA_2 SUBGROUP"/>
    <property type="match status" value="1"/>
</dbReference>
<keyword evidence="3 5" id="KW-1133">Transmembrane helix</keyword>
<evidence type="ECO:0000256" key="2">
    <source>
        <dbReference type="ARBA" id="ARBA00022692"/>
    </source>
</evidence>
<dbReference type="InterPro" id="IPR004864">
    <property type="entry name" value="LEA_2"/>
</dbReference>
<reference evidence="7 8" key="1">
    <citation type="submission" date="2020-08" db="EMBL/GenBank/DDBJ databases">
        <title>Plant Genome Project.</title>
        <authorList>
            <person name="Zhang R.-G."/>
        </authorList>
    </citation>
    <scope>NUCLEOTIDE SEQUENCE [LARGE SCALE GENOMIC DNA]</scope>
    <source>
        <tissue evidence="7">Rhizome</tissue>
    </source>
</reference>
<feature type="domain" description="Late embryogenesis abundant protein LEA-2 subgroup" evidence="6">
    <location>
        <begin position="93"/>
        <end position="184"/>
    </location>
</feature>
<evidence type="ECO:0000256" key="3">
    <source>
        <dbReference type="ARBA" id="ARBA00022989"/>
    </source>
</evidence>
<evidence type="ECO:0000259" key="6">
    <source>
        <dbReference type="Pfam" id="PF03168"/>
    </source>
</evidence>
<dbReference type="PANTHER" id="PTHR31234">
    <property type="entry name" value="LATE EMBRYOGENESIS ABUNDANT (LEA) HYDROXYPROLINE-RICH GLYCOPROTEIN FAMILY"/>
    <property type="match status" value="1"/>
</dbReference>
<protein>
    <recommendedName>
        <fullName evidence="6">Late embryogenesis abundant protein LEA-2 subgroup domain-containing protein</fullName>
    </recommendedName>
</protein>
<comment type="subcellular location">
    <subcellularLocation>
        <location evidence="1">Membrane</location>
        <topology evidence="1">Single-pass membrane protein</topology>
    </subcellularLocation>
</comment>
<evidence type="ECO:0000313" key="8">
    <source>
        <dbReference type="Proteomes" id="UP000734854"/>
    </source>
</evidence>
<dbReference type="OrthoDB" id="1929523at2759"/>
<dbReference type="GO" id="GO:0098542">
    <property type="term" value="P:defense response to other organism"/>
    <property type="evidence" value="ECO:0007669"/>
    <property type="project" value="InterPro"/>
</dbReference>
<evidence type="ECO:0000256" key="4">
    <source>
        <dbReference type="ARBA" id="ARBA00023136"/>
    </source>
</evidence>
<gene>
    <name evidence="7" type="ORF">ZIOFF_008797</name>
</gene>
<keyword evidence="4 5" id="KW-0472">Membrane</keyword>
<dbReference type="AlphaFoldDB" id="A0A8J5I766"/>
<organism evidence="7 8">
    <name type="scientific">Zingiber officinale</name>
    <name type="common">Ginger</name>
    <name type="synonym">Amomum zingiber</name>
    <dbReference type="NCBI Taxonomy" id="94328"/>
    <lineage>
        <taxon>Eukaryota</taxon>
        <taxon>Viridiplantae</taxon>
        <taxon>Streptophyta</taxon>
        <taxon>Embryophyta</taxon>
        <taxon>Tracheophyta</taxon>
        <taxon>Spermatophyta</taxon>
        <taxon>Magnoliopsida</taxon>
        <taxon>Liliopsida</taxon>
        <taxon>Zingiberales</taxon>
        <taxon>Zingiberaceae</taxon>
        <taxon>Zingiber</taxon>
    </lineage>
</organism>
<dbReference type="EMBL" id="JACMSC010000002">
    <property type="protein sequence ID" value="KAG6534891.1"/>
    <property type="molecule type" value="Genomic_DNA"/>
</dbReference>
<comment type="caution">
    <text evidence="7">The sequence shown here is derived from an EMBL/GenBank/DDBJ whole genome shotgun (WGS) entry which is preliminary data.</text>
</comment>